<dbReference type="PANTHER" id="PTHR33021">
    <property type="entry name" value="BLUE COPPER PROTEIN"/>
    <property type="match status" value="1"/>
</dbReference>
<proteinExistence type="predicted"/>
<keyword evidence="2" id="KW-0325">Glycoprotein</keyword>
<dbReference type="KEGG" id="mcha:111013077"/>
<feature type="compositionally biased region" description="Low complexity" evidence="3">
    <location>
        <begin position="157"/>
        <end position="175"/>
    </location>
</feature>
<dbReference type="InterPro" id="IPR039391">
    <property type="entry name" value="Phytocyanin-like"/>
</dbReference>
<evidence type="ECO:0000313" key="7">
    <source>
        <dbReference type="RefSeq" id="XP_022143139.1"/>
    </source>
</evidence>
<dbReference type="PANTHER" id="PTHR33021:SF339">
    <property type="entry name" value="OS07G0570600 PROTEIN"/>
    <property type="match status" value="1"/>
</dbReference>
<dbReference type="Gene3D" id="2.60.40.420">
    <property type="entry name" value="Cupredoxins - blue copper proteins"/>
    <property type="match status" value="1"/>
</dbReference>
<keyword evidence="6" id="KW-1185">Reference proteome</keyword>
<dbReference type="Pfam" id="PF02298">
    <property type="entry name" value="Cu_bind_like"/>
    <property type="match status" value="1"/>
</dbReference>
<feature type="domain" description="Phytocyanin" evidence="5">
    <location>
        <begin position="56"/>
        <end position="155"/>
    </location>
</feature>
<sequence>MHAWRRERENRERESFAGMTCEHKSKREQMTIGMGSIWWVVALASAAMAATGIAAITHEVGGDKGWAVPQEMSFYTTWASDKTFNVGDKLEFKWTGLHSVLEVTKDGFENCTSSGTPNGTSPVIIPLETVGSKYFICTVGPHCSLGQKLSVTVGSKNSAPPAAPTTPATPAAPAPSSAPASLLANALSAATFAIGSILFTCL</sequence>
<keyword evidence="4" id="KW-0472">Membrane</keyword>
<accession>A0A6J1CNF9</accession>
<organism evidence="6 7">
    <name type="scientific">Momordica charantia</name>
    <name type="common">Bitter gourd</name>
    <name type="synonym">Balsam pear</name>
    <dbReference type="NCBI Taxonomy" id="3673"/>
    <lineage>
        <taxon>Eukaryota</taxon>
        <taxon>Viridiplantae</taxon>
        <taxon>Streptophyta</taxon>
        <taxon>Embryophyta</taxon>
        <taxon>Tracheophyta</taxon>
        <taxon>Spermatophyta</taxon>
        <taxon>Magnoliopsida</taxon>
        <taxon>eudicotyledons</taxon>
        <taxon>Gunneridae</taxon>
        <taxon>Pentapetalae</taxon>
        <taxon>rosids</taxon>
        <taxon>fabids</taxon>
        <taxon>Cucurbitales</taxon>
        <taxon>Cucurbitaceae</taxon>
        <taxon>Momordiceae</taxon>
        <taxon>Momordica</taxon>
    </lineage>
</organism>
<keyword evidence="1" id="KW-1015">Disulfide bond</keyword>
<dbReference type="GO" id="GO:0009055">
    <property type="term" value="F:electron transfer activity"/>
    <property type="evidence" value="ECO:0007669"/>
    <property type="project" value="InterPro"/>
</dbReference>
<dbReference type="OrthoDB" id="2015260at2759"/>
<dbReference type="Proteomes" id="UP000504603">
    <property type="component" value="Unplaced"/>
</dbReference>
<evidence type="ECO:0000256" key="2">
    <source>
        <dbReference type="ARBA" id="ARBA00023180"/>
    </source>
</evidence>
<evidence type="ECO:0000256" key="1">
    <source>
        <dbReference type="ARBA" id="ARBA00023157"/>
    </source>
</evidence>
<keyword evidence="4" id="KW-1133">Transmembrane helix</keyword>
<feature type="region of interest" description="Disordered" evidence="3">
    <location>
        <begin position="156"/>
        <end position="175"/>
    </location>
</feature>
<keyword evidence="4" id="KW-0812">Transmembrane</keyword>
<dbReference type="InterPro" id="IPR003245">
    <property type="entry name" value="Phytocyanin_dom"/>
</dbReference>
<dbReference type="PROSITE" id="PS51485">
    <property type="entry name" value="PHYTOCYANIN"/>
    <property type="match status" value="1"/>
</dbReference>
<dbReference type="FunFam" id="2.60.40.420:FF:000034">
    <property type="entry name" value="Cupredoxin superfamily protein"/>
    <property type="match status" value="1"/>
</dbReference>
<dbReference type="InterPro" id="IPR008972">
    <property type="entry name" value="Cupredoxin"/>
</dbReference>
<protein>
    <submittedName>
        <fullName evidence="7">Umecyanin-like</fullName>
    </submittedName>
</protein>
<feature type="transmembrane region" description="Helical" evidence="4">
    <location>
        <begin position="36"/>
        <end position="56"/>
    </location>
</feature>
<name>A0A6J1CNF9_MOMCH</name>
<dbReference type="GeneID" id="111013077"/>
<gene>
    <name evidence="7" type="primary">LOC111013077</name>
</gene>
<feature type="transmembrane region" description="Helical" evidence="4">
    <location>
        <begin position="182"/>
        <end position="201"/>
    </location>
</feature>
<reference evidence="7" key="1">
    <citation type="submission" date="2025-08" db="UniProtKB">
        <authorList>
            <consortium name="RefSeq"/>
        </authorList>
    </citation>
    <scope>IDENTIFICATION</scope>
    <source>
        <strain evidence="7">OHB3-1</strain>
    </source>
</reference>
<evidence type="ECO:0000256" key="3">
    <source>
        <dbReference type="SAM" id="MobiDB-lite"/>
    </source>
</evidence>
<dbReference type="GO" id="GO:0005886">
    <property type="term" value="C:plasma membrane"/>
    <property type="evidence" value="ECO:0007669"/>
    <property type="project" value="TreeGrafter"/>
</dbReference>
<dbReference type="AlphaFoldDB" id="A0A6J1CNF9"/>
<evidence type="ECO:0000313" key="6">
    <source>
        <dbReference type="Proteomes" id="UP000504603"/>
    </source>
</evidence>
<evidence type="ECO:0000259" key="5">
    <source>
        <dbReference type="PROSITE" id="PS51485"/>
    </source>
</evidence>
<evidence type="ECO:0000256" key="4">
    <source>
        <dbReference type="SAM" id="Phobius"/>
    </source>
</evidence>
<dbReference type="RefSeq" id="XP_022143139.1">
    <property type="nucleotide sequence ID" value="XM_022287447.1"/>
</dbReference>
<dbReference type="SUPFAM" id="SSF49503">
    <property type="entry name" value="Cupredoxins"/>
    <property type="match status" value="1"/>
</dbReference>